<organism evidence="3 4">
    <name type="scientific">Wickerhamomyces mucosus</name>
    <dbReference type="NCBI Taxonomy" id="1378264"/>
    <lineage>
        <taxon>Eukaryota</taxon>
        <taxon>Fungi</taxon>
        <taxon>Dikarya</taxon>
        <taxon>Ascomycota</taxon>
        <taxon>Saccharomycotina</taxon>
        <taxon>Saccharomycetes</taxon>
        <taxon>Phaffomycetales</taxon>
        <taxon>Wickerhamomycetaceae</taxon>
        <taxon>Wickerhamomyces</taxon>
    </lineage>
</organism>
<feature type="domain" description="EH" evidence="2">
    <location>
        <begin position="623"/>
        <end position="712"/>
    </location>
</feature>
<reference evidence="3" key="1">
    <citation type="journal article" date="2021" name="Open Biol.">
        <title>Shared evolutionary footprints suggest mitochondrial oxidative damage underlies multiple complex I losses in fungi.</title>
        <authorList>
            <person name="Schikora-Tamarit M.A."/>
            <person name="Marcet-Houben M."/>
            <person name="Nosek J."/>
            <person name="Gabaldon T."/>
        </authorList>
    </citation>
    <scope>NUCLEOTIDE SEQUENCE</scope>
    <source>
        <strain evidence="3">CBS6341</strain>
    </source>
</reference>
<feature type="region of interest" description="Disordered" evidence="1">
    <location>
        <begin position="1"/>
        <end position="29"/>
    </location>
</feature>
<feature type="region of interest" description="Disordered" evidence="1">
    <location>
        <begin position="477"/>
        <end position="500"/>
    </location>
</feature>
<evidence type="ECO:0000313" key="4">
    <source>
        <dbReference type="Proteomes" id="UP000769528"/>
    </source>
</evidence>
<dbReference type="Pfam" id="PF12763">
    <property type="entry name" value="EH"/>
    <property type="match status" value="1"/>
</dbReference>
<feature type="compositionally biased region" description="Low complexity" evidence="1">
    <location>
        <begin position="115"/>
        <end position="135"/>
    </location>
</feature>
<evidence type="ECO:0000259" key="2">
    <source>
        <dbReference type="SMART" id="SM00027"/>
    </source>
</evidence>
<dbReference type="EMBL" id="JAEUBF010000325">
    <property type="protein sequence ID" value="KAH3679301.1"/>
    <property type="molecule type" value="Genomic_DNA"/>
</dbReference>
<dbReference type="CDD" id="cd00052">
    <property type="entry name" value="EH"/>
    <property type="match status" value="1"/>
</dbReference>
<dbReference type="OrthoDB" id="10045710at2759"/>
<dbReference type="SUPFAM" id="SSF47473">
    <property type="entry name" value="EF-hand"/>
    <property type="match status" value="1"/>
</dbReference>
<gene>
    <name evidence="3" type="ORF">WICMUC_001125</name>
</gene>
<name>A0A9P8PVX3_9ASCO</name>
<proteinExistence type="predicted"/>
<dbReference type="SMART" id="SM00027">
    <property type="entry name" value="EH"/>
    <property type="match status" value="1"/>
</dbReference>
<feature type="region of interest" description="Disordered" evidence="1">
    <location>
        <begin position="362"/>
        <end position="436"/>
    </location>
</feature>
<feature type="compositionally biased region" description="Polar residues" evidence="1">
    <location>
        <begin position="99"/>
        <end position="114"/>
    </location>
</feature>
<feature type="compositionally biased region" description="Low complexity" evidence="1">
    <location>
        <begin position="379"/>
        <end position="390"/>
    </location>
</feature>
<accession>A0A9P8PVX3</accession>
<dbReference type="InterPro" id="IPR011992">
    <property type="entry name" value="EF-hand-dom_pair"/>
</dbReference>
<keyword evidence="4" id="KW-1185">Reference proteome</keyword>
<evidence type="ECO:0000313" key="3">
    <source>
        <dbReference type="EMBL" id="KAH3679301.1"/>
    </source>
</evidence>
<dbReference type="Gene3D" id="1.10.238.10">
    <property type="entry name" value="EF-hand"/>
    <property type="match status" value="1"/>
</dbReference>
<protein>
    <recommendedName>
        <fullName evidence="2">EH domain-containing protein</fullName>
    </recommendedName>
</protein>
<dbReference type="InterPro" id="IPR000261">
    <property type="entry name" value="EH_dom"/>
</dbReference>
<reference evidence="3" key="2">
    <citation type="submission" date="2021-01" db="EMBL/GenBank/DDBJ databases">
        <authorList>
            <person name="Schikora-Tamarit M.A."/>
        </authorList>
    </citation>
    <scope>NUCLEOTIDE SEQUENCE</scope>
    <source>
        <strain evidence="3">CBS6341</strain>
    </source>
</reference>
<feature type="compositionally biased region" description="Polar residues" evidence="1">
    <location>
        <begin position="142"/>
        <end position="152"/>
    </location>
</feature>
<evidence type="ECO:0000256" key="1">
    <source>
        <dbReference type="SAM" id="MobiDB-lite"/>
    </source>
</evidence>
<dbReference type="AlphaFoldDB" id="A0A9P8PVX3"/>
<sequence>MGLLRRKNHQPTVSALQSKNPTGLPSATPNLDQNAVYAKSFAAQAAALTFQRPVSACTEPTLNHPVLIRPSSTSSASAVPTYKDNESLFSQGVTIVKPSSTANSKRSVSNHLQPNSYSSIPHSQSSRSINSNINNEKGSLKRNYTVTPRSNSKRYSGLHDNFSIDDLSLDHQNIKINHLLNPSIQGHFDHVPKPTEKSISPLQMANSAASFAARSFSDHQEGLSPFSKPQLLARANASNSSFSGSIVSSDSYESSALPGSTESFVKQFKNNRNRNRASNGSTIGNSFSTGIDIGGVFEGFDYDDVKPPSRPLSAQGRNLSGASYSSNEIDLIPTIVEERNNKTQSILYPLPIKSTHTNDIEGESLSHLKPPSRKPPPESGNSSPNLLSPPTIFEGTPVQKRASTSISVPLVERSGSTKRSSSPKRKPPPDLLQGPIKELNGSYVSLNSKFNDNHNNNSDVEDEELPQYPTIFPSDGTYTSTHSHHRKLSDPNLKHHHRPHGFRKNAKHIFKKGLKSAGYGSGSSHTYKDLSNTDYDTTSTELHHISKPVQLKTTMRKESTKDRINEAKPWKHHNDREYITEQERKRYEGVWVSNKGLYLEYLDEETLFKLQDTEEEVNPALKASKISTNVTEKRADLSQLNFMLNIVVKELWSRSRLPFELLSQIYDLVDTRKDGVLDKKSFIVGMWYVDQCLYGRRLPKQVSELVWKSVNHQLGVNVVLKPKKKK</sequence>
<feature type="compositionally biased region" description="Polar residues" evidence="1">
    <location>
        <begin position="10"/>
        <end position="29"/>
    </location>
</feature>
<dbReference type="Proteomes" id="UP000769528">
    <property type="component" value="Unassembled WGS sequence"/>
</dbReference>
<feature type="region of interest" description="Disordered" evidence="1">
    <location>
        <begin position="99"/>
        <end position="152"/>
    </location>
</feature>
<comment type="caution">
    <text evidence="3">The sequence shown here is derived from an EMBL/GenBank/DDBJ whole genome shotgun (WGS) entry which is preliminary data.</text>
</comment>